<dbReference type="Pfam" id="PF20330">
    <property type="entry name" value="DUF6625"/>
    <property type="match status" value="1"/>
</dbReference>
<evidence type="ECO:0000313" key="2">
    <source>
        <dbReference type="EMBL" id="KDQ33421.1"/>
    </source>
</evidence>
<dbReference type="HOGENOM" id="CLU_538589_0_0_1"/>
<accession>A0A067PC10</accession>
<name>A0A067PC10_PLEO1</name>
<dbReference type="InParanoid" id="A0A067PC10"/>
<keyword evidence="1" id="KW-0812">Transmembrane</keyword>
<dbReference type="OrthoDB" id="2588202at2759"/>
<dbReference type="EMBL" id="KL198004">
    <property type="protein sequence ID" value="KDQ33421.1"/>
    <property type="molecule type" value="Genomic_DNA"/>
</dbReference>
<evidence type="ECO:0000313" key="3">
    <source>
        <dbReference type="Proteomes" id="UP000027073"/>
    </source>
</evidence>
<sequence length="553" mass="63215">MTRITTLRLTLSFASIFIGATFYYVLVRTTTGANELVPFTDGVDEAWVPKDVHVDIQDDLESTAIPPTLSPALPTLVPDIPRRKKHKVPKNKPIIHYLSPAPKLTIIAIWNPSPDNKEPIYLPNFFASVAANPSIDLLFIKYDRHRVGTPPCEPSHVKNMRQVCLSFEEYWKLHADFLCKRWGGCSTTQRQQLVSKLHERAPGDRVNSYFRPFRAAVFAKWINPETPIWGWCDMDTILGSFERNFPWDIASEFDFLFPGPPIDGGDILLFFPGHMAFFKNKEHVVSAFMDFPNLKTYESYMDLPWVSTDTEECEYSHFALAKTKLTFLRFPGIVHSRIHFSSITSGVFATENPGHWLAVSAVNIPSTSSSSDSSELDPLRSNLAAFFTEHTRNWVSHPTFSEEGKEYDVELRGGEWEGWLWFPKQYAVHYTADRSKGRQEDFSKRYTMRRPSGKLYDRTEPYRDSILEIPTTAYTPLGADPVRSGASLLVFDMLYNHFQAEKYAKWWSLPKDPIAAEELLFVDRENGAQLWDPTGKIIFEVTSESKPTDTISP</sequence>
<protein>
    <submittedName>
        <fullName evidence="2">Uncharacterized protein</fullName>
    </submittedName>
</protein>
<dbReference type="AlphaFoldDB" id="A0A067PC10"/>
<keyword evidence="1" id="KW-0472">Membrane</keyword>
<feature type="transmembrane region" description="Helical" evidence="1">
    <location>
        <begin position="7"/>
        <end position="26"/>
    </location>
</feature>
<evidence type="ECO:0000256" key="1">
    <source>
        <dbReference type="SAM" id="Phobius"/>
    </source>
</evidence>
<dbReference type="InterPro" id="IPR046733">
    <property type="entry name" value="DUF6625"/>
</dbReference>
<dbReference type="Proteomes" id="UP000027073">
    <property type="component" value="Unassembled WGS sequence"/>
</dbReference>
<organism evidence="2 3">
    <name type="scientific">Pleurotus ostreatus (strain PC15)</name>
    <name type="common">Oyster mushroom</name>
    <dbReference type="NCBI Taxonomy" id="1137138"/>
    <lineage>
        <taxon>Eukaryota</taxon>
        <taxon>Fungi</taxon>
        <taxon>Dikarya</taxon>
        <taxon>Basidiomycota</taxon>
        <taxon>Agaricomycotina</taxon>
        <taxon>Agaricomycetes</taxon>
        <taxon>Agaricomycetidae</taxon>
        <taxon>Agaricales</taxon>
        <taxon>Pleurotineae</taxon>
        <taxon>Pleurotaceae</taxon>
        <taxon>Pleurotus</taxon>
    </lineage>
</organism>
<proteinExistence type="predicted"/>
<reference evidence="3" key="1">
    <citation type="journal article" date="2014" name="Proc. Natl. Acad. Sci. U.S.A.">
        <title>Extensive sampling of basidiomycete genomes demonstrates inadequacy of the white-rot/brown-rot paradigm for wood decay fungi.</title>
        <authorList>
            <person name="Riley R."/>
            <person name="Salamov A.A."/>
            <person name="Brown D.W."/>
            <person name="Nagy L.G."/>
            <person name="Floudas D."/>
            <person name="Held B.W."/>
            <person name="Levasseur A."/>
            <person name="Lombard V."/>
            <person name="Morin E."/>
            <person name="Otillar R."/>
            <person name="Lindquist E.A."/>
            <person name="Sun H."/>
            <person name="LaButti K.M."/>
            <person name="Schmutz J."/>
            <person name="Jabbour D."/>
            <person name="Luo H."/>
            <person name="Baker S.E."/>
            <person name="Pisabarro A.G."/>
            <person name="Walton J.D."/>
            <person name="Blanchette R.A."/>
            <person name="Henrissat B."/>
            <person name="Martin F."/>
            <person name="Cullen D."/>
            <person name="Hibbett D.S."/>
            <person name="Grigoriev I.V."/>
        </authorList>
    </citation>
    <scope>NUCLEOTIDE SEQUENCE [LARGE SCALE GENOMIC DNA]</scope>
    <source>
        <strain evidence="3">PC15</strain>
    </source>
</reference>
<keyword evidence="1" id="KW-1133">Transmembrane helix</keyword>
<dbReference type="VEuPathDB" id="FungiDB:PLEOSDRAFT_1099390"/>
<gene>
    <name evidence="2" type="ORF">PLEOSDRAFT_1099390</name>
</gene>